<comment type="caution">
    <text evidence="2">The sequence shown here is derived from an EMBL/GenBank/DDBJ whole genome shotgun (WGS) entry which is preliminary data.</text>
</comment>
<accession>A0A9J5X2A9</accession>
<feature type="region of interest" description="Disordered" evidence="1">
    <location>
        <begin position="1"/>
        <end position="20"/>
    </location>
</feature>
<proteinExistence type="predicted"/>
<dbReference type="EMBL" id="JACXVP010000010">
    <property type="protein sequence ID" value="KAG5582361.1"/>
    <property type="molecule type" value="Genomic_DNA"/>
</dbReference>
<reference evidence="2 3" key="1">
    <citation type="submission" date="2020-09" db="EMBL/GenBank/DDBJ databases">
        <title>De no assembly of potato wild relative species, Solanum commersonii.</title>
        <authorList>
            <person name="Cho K."/>
        </authorList>
    </citation>
    <scope>NUCLEOTIDE SEQUENCE [LARGE SCALE GENOMIC DNA]</scope>
    <source>
        <strain evidence="2">LZ3.2</strain>
        <tissue evidence="2">Leaf</tissue>
    </source>
</reference>
<sequence length="103" mass="11802">MDPVGPDGQNGSFSRSNELQRRKTPFFADLHTSIKILAMEPVDIDGQNGLFSRLSEPRSSYPKFQRHFCQKFSWTSVKALVMEPVYSDGKNDSFSRSNDPRRM</sequence>
<protein>
    <submittedName>
        <fullName evidence="2">Uncharacterized protein</fullName>
    </submittedName>
</protein>
<name>A0A9J5X2A9_SOLCO</name>
<dbReference type="AlphaFoldDB" id="A0A9J5X2A9"/>
<evidence type="ECO:0000256" key="1">
    <source>
        <dbReference type="SAM" id="MobiDB-lite"/>
    </source>
</evidence>
<evidence type="ECO:0000313" key="2">
    <source>
        <dbReference type="EMBL" id="KAG5582361.1"/>
    </source>
</evidence>
<organism evidence="2 3">
    <name type="scientific">Solanum commersonii</name>
    <name type="common">Commerson's wild potato</name>
    <name type="synonym">Commerson's nightshade</name>
    <dbReference type="NCBI Taxonomy" id="4109"/>
    <lineage>
        <taxon>Eukaryota</taxon>
        <taxon>Viridiplantae</taxon>
        <taxon>Streptophyta</taxon>
        <taxon>Embryophyta</taxon>
        <taxon>Tracheophyta</taxon>
        <taxon>Spermatophyta</taxon>
        <taxon>Magnoliopsida</taxon>
        <taxon>eudicotyledons</taxon>
        <taxon>Gunneridae</taxon>
        <taxon>Pentapetalae</taxon>
        <taxon>asterids</taxon>
        <taxon>lamiids</taxon>
        <taxon>Solanales</taxon>
        <taxon>Solanaceae</taxon>
        <taxon>Solanoideae</taxon>
        <taxon>Solaneae</taxon>
        <taxon>Solanum</taxon>
    </lineage>
</organism>
<gene>
    <name evidence="2" type="ORF">H5410_052988</name>
</gene>
<dbReference type="Proteomes" id="UP000824120">
    <property type="component" value="Chromosome 10"/>
</dbReference>
<keyword evidence="3" id="KW-1185">Reference proteome</keyword>
<evidence type="ECO:0000313" key="3">
    <source>
        <dbReference type="Proteomes" id="UP000824120"/>
    </source>
</evidence>